<dbReference type="InterPro" id="IPR015421">
    <property type="entry name" value="PyrdxlP-dep_Trfase_major"/>
</dbReference>
<dbReference type="InterPro" id="IPR015424">
    <property type="entry name" value="PyrdxlP-dep_Trfase"/>
</dbReference>
<name>X1UGT7_9ZZZZ</name>
<protein>
    <recommendedName>
        <fullName evidence="3">Ornithine aminotransferase</fullName>
    </recommendedName>
</protein>
<dbReference type="EMBL" id="BARW01041518">
    <property type="protein sequence ID" value="GAJ16708.1"/>
    <property type="molecule type" value="Genomic_DNA"/>
</dbReference>
<dbReference type="PROSITE" id="PS00600">
    <property type="entry name" value="AA_TRANSFER_CLASS_3"/>
    <property type="match status" value="1"/>
</dbReference>
<dbReference type="AlphaFoldDB" id="X1UGT7"/>
<dbReference type="GO" id="GO:0042802">
    <property type="term" value="F:identical protein binding"/>
    <property type="evidence" value="ECO:0007669"/>
    <property type="project" value="TreeGrafter"/>
</dbReference>
<evidence type="ECO:0000313" key="2">
    <source>
        <dbReference type="EMBL" id="GAJ16708.1"/>
    </source>
</evidence>
<dbReference type="InterPro" id="IPR050103">
    <property type="entry name" value="Class-III_PLP-dep_AT"/>
</dbReference>
<dbReference type="SUPFAM" id="SSF53383">
    <property type="entry name" value="PLP-dependent transferases"/>
    <property type="match status" value="1"/>
</dbReference>
<comment type="caution">
    <text evidence="2">The sequence shown here is derived from an EMBL/GenBank/DDBJ whole genome shotgun (WGS) entry which is preliminary data.</text>
</comment>
<dbReference type="InterPro" id="IPR005814">
    <property type="entry name" value="Aminotrans_3"/>
</dbReference>
<organism evidence="2">
    <name type="scientific">marine sediment metagenome</name>
    <dbReference type="NCBI Taxonomy" id="412755"/>
    <lineage>
        <taxon>unclassified sequences</taxon>
        <taxon>metagenomes</taxon>
        <taxon>ecological metagenomes</taxon>
    </lineage>
</organism>
<dbReference type="Gene3D" id="3.40.640.10">
    <property type="entry name" value="Type I PLP-dependent aspartate aminotransferase-like (Major domain)"/>
    <property type="match status" value="1"/>
</dbReference>
<dbReference type="InterPro" id="IPR049704">
    <property type="entry name" value="Aminotrans_3_PPA_site"/>
</dbReference>
<evidence type="ECO:0000256" key="1">
    <source>
        <dbReference type="ARBA" id="ARBA00001933"/>
    </source>
</evidence>
<reference evidence="2" key="1">
    <citation type="journal article" date="2014" name="Front. Microbiol.">
        <title>High frequency of phylogenetically diverse reductive dehalogenase-homologous genes in deep subseafloor sedimentary metagenomes.</title>
        <authorList>
            <person name="Kawai M."/>
            <person name="Futagami T."/>
            <person name="Toyoda A."/>
            <person name="Takaki Y."/>
            <person name="Nishi S."/>
            <person name="Hori S."/>
            <person name="Arai W."/>
            <person name="Tsubouchi T."/>
            <person name="Morono Y."/>
            <person name="Uchiyama I."/>
            <person name="Ito T."/>
            <person name="Fujiyama A."/>
            <person name="Inagaki F."/>
            <person name="Takami H."/>
        </authorList>
    </citation>
    <scope>NUCLEOTIDE SEQUENCE</scope>
    <source>
        <strain evidence="2">Expedition CK06-06</strain>
    </source>
</reference>
<feature type="non-terminal residue" evidence="2">
    <location>
        <position position="1"/>
    </location>
</feature>
<accession>X1UGT7</accession>
<proteinExistence type="predicted"/>
<sequence length="53" mass="5773">YNLCKRLGILIIDDEVQMGMGRTGKMFAVEHYGVEPDIITMGKALGGDLPFSA</sequence>
<gene>
    <name evidence="2" type="ORF">S12H4_62122</name>
</gene>
<evidence type="ECO:0008006" key="3">
    <source>
        <dbReference type="Google" id="ProtNLM"/>
    </source>
</evidence>
<dbReference type="Pfam" id="PF00202">
    <property type="entry name" value="Aminotran_3"/>
    <property type="match status" value="1"/>
</dbReference>
<dbReference type="GO" id="GO:0030170">
    <property type="term" value="F:pyridoxal phosphate binding"/>
    <property type="evidence" value="ECO:0007669"/>
    <property type="project" value="InterPro"/>
</dbReference>
<comment type="cofactor">
    <cofactor evidence="1">
        <name>pyridoxal 5'-phosphate</name>
        <dbReference type="ChEBI" id="CHEBI:597326"/>
    </cofactor>
</comment>
<dbReference type="GO" id="GO:0008483">
    <property type="term" value="F:transaminase activity"/>
    <property type="evidence" value="ECO:0007669"/>
    <property type="project" value="InterPro"/>
</dbReference>
<dbReference type="PANTHER" id="PTHR11986">
    <property type="entry name" value="AMINOTRANSFERASE CLASS III"/>
    <property type="match status" value="1"/>
</dbReference>